<evidence type="ECO:0000256" key="1">
    <source>
        <dbReference type="ARBA" id="ARBA00001968"/>
    </source>
</evidence>
<keyword evidence="3" id="KW-1133">Transmembrane helix</keyword>
<dbReference type="EMBL" id="CAKOFQ010007223">
    <property type="protein sequence ID" value="CAH1995309.1"/>
    <property type="molecule type" value="Genomic_DNA"/>
</dbReference>
<gene>
    <name evidence="5" type="ORF">ACAOBT_LOCUS22526</name>
</gene>
<organism evidence="5 6">
    <name type="scientific">Acanthoscelides obtectus</name>
    <name type="common">Bean weevil</name>
    <name type="synonym">Bruchus obtectus</name>
    <dbReference type="NCBI Taxonomy" id="200917"/>
    <lineage>
        <taxon>Eukaryota</taxon>
        <taxon>Metazoa</taxon>
        <taxon>Ecdysozoa</taxon>
        <taxon>Arthropoda</taxon>
        <taxon>Hexapoda</taxon>
        <taxon>Insecta</taxon>
        <taxon>Pterygota</taxon>
        <taxon>Neoptera</taxon>
        <taxon>Endopterygota</taxon>
        <taxon>Coleoptera</taxon>
        <taxon>Polyphaga</taxon>
        <taxon>Cucujiformia</taxon>
        <taxon>Chrysomeloidea</taxon>
        <taxon>Chrysomelidae</taxon>
        <taxon>Bruchinae</taxon>
        <taxon>Bruchini</taxon>
        <taxon>Acanthoscelides</taxon>
    </lineage>
</organism>
<accession>A0A9P0PQN0</accession>
<evidence type="ECO:0000313" key="5">
    <source>
        <dbReference type="EMBL" id="CAH1995309.1"/>
    </source>
</evidence>
<protein>
    <recommendedName>
        <fullName evidence="4">DDE Tnp4 domain-containing protein</fullName>
    </recommendedName>
</protein>
<evidence type="ECO:0000256" key="3">
    <source>
        <dbReference type="SAM" id="Phobius"/>
    </source>
</evidence>
<comment type="caution">
    <text evidence="5">The sequence shown here is derived from an EMBL/GenBank/DDBJ whole genome shotgun (WGS) entry which is preliminary data.</text>
</comment>
<feature type="domain" description="DDE Tnp4" evidence="4">
    <location>
        <begin position="9"/>
        <end position="66"/>
    </location>
</feature>
<keyword evidence="2" id="KW-0479">Metal-binding</keyword>
<evidence type="ECO:0000259" key="4">
    <source>
        <dbReference type="Pfam" id="PF13359"/>
    </source>
</evidence>
<keyword evidence="6" id="KW-1185">Reference proteome</keyword>
<dbReference type="OrthoDB" id="2415966at2759"/>
<feature type="transmembrane region" description="Helical" evidence="3">
    <location>
        <begin position="57"/>
        <end position="75"/>
    </location>
</feature>
<comment type="cofactor">
    <cofactor evidence="1">
        <name>a divalent metal cation</name>
        <dbReference type="ChEBI" id="CHEBI:60240"/>
    </cofactor>
</comment>
<sequence length="93" mass="10873">MTPIQGMPTDTPEGRYTAALTRTRNCMERCIGVLKNRFRCLLKDRVLHYAPFRAGQIINATSVLHNMCVGLIWIWKIKKRSKMIMMFQSRMLL</sequence>
<dbReference type="AlphaFoldDB" id="A0A9P0PQN0"/>
<reference evidence="5" key="1">
    <citation type="submission" date="2022-03" db="EMBL/GenBank/DDBJ databases">
        <authorList>
            <person name="Sayadi A."/>
        </authorList>
    </citation>
    <scope>NUCLEOTIDE SEQUENCE</scope>
</reference>
<dbReference type="GO" id="GO:0046872">
    <property type="term" value="F:metal ion binding"/>
    <property type="evidence" value="ECO:0007669"/>
    <property type="project" value="UniProtKB-KW"/>
</dbReference>
<dbReference type="Pfam" id="PF13359">
    <property type="entry name" value="DDE_Tnp_4"/>
    <property type="match status" value="1"/>
</dbReference>
<keyword evidence="3" id="KW-0812">Transmembrane</keyword>
<evidence type="ECO:0000256" key="2">
    <source>
        <dbReference type="ARBA" id="ARBA00022723"/>
    </source>
</evidence>
<proteinExistence type="predicted"/>
<dbReference type="InterPro" id="IPR027806">
    <property type="entry name" value="HARBI1_dom"/>
</dbReference>
<dbReference type="Proteomes" id="UP001152888">
    <property type="component" value="Unassembled WGS sequence"/>
</dbReference>
<evidence type="ECO:0000313" key="6">
    <source>
        <dbReference type="Proteomes" id="UP001152888"/>
    </source>
</evidence>
<keyword evidence="3" id="KW-0472">Membrane</keyword>
<name>A0A9P0PQN0_ACAOB</name>